<dbReference type="VEuPathDB" id="TriTrypDB:TM35_000131280"/>
<organism evidence="1 2">
    <name type="scientific">Trypanosoma theileri</name>
    <dbReference type="NCBI Taxonomy" id="67003"/>
    <lineage>
        <taxon>Eukaryota</taxon>
        <taxon>Discoba</taxon>
        <taxon>Euglenozoa</taxon>
        <taxon>Kinetoplastea</taxon>
        <taxon>Metakinetoplastina</taxon>
        <taxon>Trypanosomatida</taxon>
        <taxon>Trypanosomatidae</taxon>
        <taxon>Trypanosoma</taxon>
    </lineage>
</organism>
<dbReference type="GeneID" id="39985124"/>
<reference evidence="1 2" key="1">
    <citation type="submission" date="2017-03" db="EMBL/GenBank/DDBJ databases">
        <title>An alternative strategy for trypanosome survival in the mammalian bloodstream revealed through genome and transcriptome analysis of the ubiquitous bovine parasite Trypanosoma (Megatrypanum) theileri.</title>
        <authorList>
            <person name="Kelly S."/>
            <person name="Ivens A."/>
            <person name="Mott A."/>
            <person name="O'Neill E."/>
            <person name="Emms D."/>
            <person name="Macleod O."/>
            <person name="Voorheis P."/>
            <person name="Matthews J."/>
            <person name="Matthews K."/>
            <person name="Carrington M."/>
        </authorList>
    </citation>
    <scope>NUCLEOTIDE SEQUENCE [LARGE SCALE GENOMIC DNA]</scope>
    <source>
        <strain evidence="1">Edinburgh</strain>
    </source>
</reference>
<keyword evidence="2" id="KW-1185">Reference proteome</keyword>
<sequence>MSVGSYKRSQGGEPIFSQATVAPPIPALLRPQFHALSADDVRAIERRLQHTEAARRRDEVIAERCAQRRQQQQEETQRRVEMIERRAARHARAAGIVVERRLKAEFMELGRL</sequence>
<gene>
    <name evidence="1" type="ORF">TM35_000131280</name>
</gene>
<dbReference type="EMBL" id="NBCO01000013">
    <property type="protein sequence ID" value="ORC89124.1"/>
    <property type="molecule type" value="Genomic_DNA"/>
</dbReference>
<accession>A0A1X0NWN9</accession>
<dbReference type="RefSeq" id="XP_028883190.1">
    <property type="nucleotide sequence ID" value="XM_029025344.1"/>
</dbReference>
<dbReference type="OrthoDB" id="242577at2759"/>
<dbReference type="AlphaFoldDB" id="A0A1X0NWN9"/>
<proteinExistence type="predicted"/>
<comment type="caution">
    <text evidence="1">The sequence shown here is derived from an EMBL/GenBank/DDBJ whole genome shotgun (WGS) entry which is preliminary data.</text>
</comment>
<evidence type="ECO:0000313" key="1">
    <source>
        <dbReference type="EMBL" id="ORC89124.1"/>
    </source>
</evidence>
<dbReference type="Proteomes" id="UP000192257">
    <property type="component" value="Unassembled WGS sequence"/>
</dbReference>
<protein>
    <submittedName>
        <fullName evidence="1">Uncharacterized protein</fullName>
    </submittedName>
</protein>
<evidence type="ECO:0000313" key="2">
    <source>
        <dbReference type="Proteomes" id="UP000192257"/>
    </source>
</evidence>
<name>A0A1X0NWN9_9TRYP</name>